<keyword evidence="3 7" id="KW-1003">Cell membrane</keyword>
<keyword evidence="6 7" id="KW-0472">Membrane</keyword>
<comment type="subcellular location">
    <subcellularLocation>
        <location evidence="1 7">Cell membrane</location>
        <topology evidence="1 7">Multi-pass membrane protein</topology>
    </subcellularLocation>
</comment>
<keyword evidence="4 7" id="KW-0812">Transmembrane</keyword>
<evidence type="ECO:0000256" key="1">
    <source>
        <dbReference type="ARBA" id="ARBA00004651"/>
    </source>
</evidence>
<evidence type="ECO:0000256" key="2">
    <source>
        <dbReference type="ARBA" id="ARBA00005774"/>
    </source>
</evidence>
<comment type="similarity">
    <text evidence="2 7">Belongs to the UPF0114 family.</text>
</comment>
<feature type="transmembrane region" description="Helical" evidence="7">
    <location>
        <begin position="57"/>
        <end position="78"/>
    </location>
</feature>
<dbReference type="InterPro" id="IPR020761">
    <property type="entry name" value="UPF0114_bac"/>
</dbReference>
<evidence type="ECO:0000256" key="5">
    <source>
        <dbReference type="ARBA" id="ARBA00022989"/>
    </source>
</evidence>
<feature type="transmembrane region" description="Helical" evidence="7">
    <location>
        <begin position="12"/>
        <end position="37"/>
    </location>
</feature>
<evidence type="ECO:0000256" key="6">
    <source>
        <dbReference type="ARBA" id="ARBA00023136"/>
    </source>
</evidence>
<keyword evidence="5 7" id="KW-1133">Transmembrane helix</keyword>
<feature type="transmembrane region" description="Helical" evidence="7">
    <location>
        <begin position="154"/>
        <end position="174"/>
    </location>
</feature>
<feature type="transmembrane region" description="Helical" evidence="7">
    <location>
        <begin position="112"/>
        <end position="134"/>
    </location>
</feature>
<sequence length="190" mass="21209">MRFIEHLLELLIFNARWLLAPFYLGLVVGIGLILLKFAQEFLHVLPHVFEMSEGDLILAVLTLVDMSLVANLLLIIIFSGYENFVSKIDTAGHEDRPDWMGKVDFSGLKVKVIASIVAISAIELLKTFVNIMALIEADKNPNAEWVWTNADTAIAWKVGIHAILVVSGVLFALMDRIAEGAHEIKHRAKH</sequence>
<dbReference type="Proteomes" id="UP001482231">
    <property type="component" value="Unassembled WGS sequence"/>
</dbReference>
<keyword evidence="9" id="KW-1185">Reference proteome</keyword>
<evidence type="ECO:0000256" key="7">
    <source>
        <dbReference type="HAMAP-Rule" id="MF_00143"/>
    </source>
</evidence>
<reference evidence="8 9" key="1">
    <citation type="submission" date="2024-02" db="EMBL/GenBank/DDBJ databases">
        <title>New thermophilic sulfur-oxidizing bacteria from a hot springs of the Uzon caldera (Kamchatka, Russia).</title>
        <authorList>
            <person name="Dukat A.M."/>
            <person name="Elcheninov A.G."/>
            <person name="Frolov E.N."/>
        </authorList>
    </citation>
    <scope>NUCLEOTIDE SEQUENCE [LARGE SCALE GENOMIC DNA]</scope>
    <source>
        <strain evidence="8 9">AK1</strain>
    </source>
</reference>
<accession>A0ABV0EE15</accession>
<comment type="caution">
    <text evidence="8">The sequence shown here is derived from an EMBL/GenBank/DDBJ whole genome shotgun (WGS) entry which is preliminary data.</text>
</comment>
<protein>
    <recommendedName>
        <fullName evidence="7">UPF0114 protein V6E02_06780</fullName>
    </recommendedName>
</protein>
<name>A0ABV0EE15_9BURK</name>
<gene>
    <name evidence="8" type="ORF">V6E02_06780</name>
</gene>
<organism evidence="8 9">
    <name type="scientific">Thiobacter aerophilum</name>
    <dbReference type="NCBI Taxonomy" id="3121275"/>
    <lineage>
        <taxon>Bacteria</taxon>
        <taxon>Pseudomonadati</taxon>
        <taxon>Pseudomonadota</taxon>
        <taxon>Betaproteobacteria</taxon>
        <taxon>Burkholderiales</taxon>
        <taxon>Thiobacteraceae</taxon>
        <taxon>Thiobacter</taxon>
    </lineage>
</organism>
<dbReference type="HAMAP" id="MF_00143">
    <property type="entry name" value="UPF0114"/>
    <property type="match status" value="1"/>
</dbReference>
<evidence type="ECO:0000313" key="8">
    <source>
        <dbReference type="EMBL" id="MEO1766913.1"/>
    </source>
</evidence>
<dbReference type="NCBIfam" id="TIGR00645">
    <property type="entry name" value="HI0507"/>
    <property type="match status" value="1"/>
</dbReference>
<evidence type="ECO:0000256" key="4">
    <source>
        <dbReference type="ARBA" id="ARBA00022692"/>
    </source>
</evidence>
<evidence type="ECO:0000256" key="3">
    <source>
        <dbReference type="ARBA" id="ARBA00022475"/>
    </source>
</evidence>
<dbReference type="EMBL" id="JBAJEX010000004">
    <property type="protein sequence ID" value="MEO1766913.1"/>
    <property type="molecule type" value="Genomic_DNA"/>
</dbReference>
<dbReference type="RefSeq" id="WP_347308023.1">
    <property type="nucleotide sequence ID" value="NZ_JBAJEX010000004.1"/>
</dbReference>
<dbReference type="InterPro" id="IPR005134">
    <property type="entry name" value="UPF0114"/>
</dbReference>
<evidence type="ECO:0000313" key="9">
    <source>
        <dbReference type="Proteomes" id="UP001482231"/>
    </source>
</evidence>
<proteinExistence type="inferred from homology"/>
<dbReference type="PANTHER" id="PTHR38596">
    <property type="entry name" value="UPF0114 PROTEIN YQHA"/>
    <property type="match status" value="1"/>
</dbReference>
<dbReference type="PANTHER" id="PTHR38596:SF1">
    <property type="entry name" value="UPF0114 PROTEIN YQHA"/>
    <property type="match status" value="1"/>
</dbReference>
<dbReference type="Pfam" id="PF03350">
    <property type="entry name" value="UPF0114"/>
    <property type="match status" value="1"/>
</dbReference>